<dbReference type="PANTHER" id="PTHR11228:SF7">
    <property type="entry name" value="PQQA PEPTIDE CYCLASE"/>
    <property type="match status" value="1"/>
</dbReference>
<dbReference type="PROSITE" id="PS51918">
    <property type="entry name" value="RADICAL_SAM"/>
    <property type="match status" value="1"/>
</dbReference>
<dbReference type="GO" id="GO:0003824">
    <property type="term" value="F:catalytic activity"/>
    <property type="evidence" value="ECO:0007669"/>
    <property type="project" value="InterPro"/>
</dbReference>
<proteinExistence type="predicted"/>
<evidence type="ECO:0000256" key="1">
    <source>
        <dbReference type="ARBA" id="ARBA00001966"/>
    </source>
</evidence>
<evidence type="ECO:0000256" key="5">
    <source>
        <dbReference type="ARBA" id="ARBA00023004"/>
    </source>
</evidence>
<keyword evidence="6" id="KW-0411">Iron-sulfur</keyword>
<dbReference type="CDD" id="cd01335">
    <property type="entry name" value="Radical_SAM"/>
    <property type="match status" value="1"/>
</dbReference>
<dbReference type="GO" id="GO:0051539">
    <property type="term" value="F:4 iron, 4 sulfur cluster binding"/>
    <property type="evidence" value="ECO:0007669"/>
    <property type="project" value="UniProtKB-KW"/>
</dbReference>
<dbReference type="SFLD" id="SFLDG01067">
    <property type="entry name" value="SPASM/twitch_domain_containing"/>
    <property type="match status" value="1"/>
</dbReference>
<dbReference type="InterPro" id="IPR006638">
    <property type="entry name" value="Elp3/MiaA/NifB-like_rSAM"/>
</dbReference>
<feature type="domain" description="Radical SAM core" evidence="7">
    <location>
        <begin position="3"/>
        <end position="219"/>
    </location>
</feature>
<evidence type="ECO:0000313" key="9">
    <source>
        <dbReference type="Proteomes" id="UP000886748"/>
    </source>
</evidence>
<evidence type="ECO:0000256" key="2">
    <source>
        <dbReference type="ARBA" id="ARBA00022485"/>
    </source>
</evidence>
<dbReference type="GO" id="GO:0046872">
    <property type="term" value="F:metal ion binding"/>
    <property type="evidence" value="ECO:0007669"/>
    <property type="project" value="UniProtKB-KW"/>
</dbReference>
<dbReference type="EMBL" id="DVOD01000059">
    <property type="protein sequence ID" value="HIU93066.1"/>
    <property type="molecule type" value="Genomic_DNA"/>
</dbReference>
<evidence type="ECO:0000256" key="6">
    <source>
        <dbReference type="ARBA" id="ARBA00023014"/>
    </source>
</evidence>
<dbReference type="InterPro" id="IPR017200">
    <property type="entry name" value="PqqE-like"/>
</dbReference>
<dbReference type="AlphaFoldDB" id="A0A9D1N196"/>
<evidence type="ECO:0000313" key="8">
    <source>
        <dbReference type="EMBL" id="HIU93066.1"/>
    </source>
</evidence>
<keyword evidence="4" id="KW-0479">Metal-binding</keyword>
<dbReference type="SUPFAM" id="SSF102114">
    <property type="entry name" value="Radical SAM enzymes"/>
    <property type="match status" value="1"/>
</dbReference>
<dbReference type="Proteomes" id="UP000886748">
    <property type="component" value="Unassembled WGS sequence"/>
</dbReference>
<dbReference type="PIRSF" id="PIRSF037420">
    <property type="entry name" value="PQQ_syn_pqqE"/>
    <property type="match status" value="1"/>
</dbReference>
<dbReference type="CDD" id="cd21109">
    <property type="entry name" value="SPASM"/>
    <property type="match status" value="1"/>
</dbReference>
<dbReference type="PANTHER" id="PTHR11228">
    <property type="entry name" value="RADICAL SAM DOMAIN PROTEIN"/>
    <property type="match status" value="1"/>
</dbReference>
<comment type="caution">
    <text evidence="8">The sequence shown here is derived from an EMBL/GenBank/DDBJ whole genome shotgun (WGS) entry which is preliminary data.</text>
</comment>
<dbReference type="InterPro" id="IPR007197">
    <property type="entry name" value="rSAM"/>
</dbReference>
<keyword evidence="5" id="KW-0408">Iron</keyword>
<reference evidence="8" key="2">
    <citation type="journal article" date="2021" name="PeerJ">
        <title>Extensive microbial diversity within the chicken gut microbiome revealed by metagenomics and culture.</title>
        <authorList>
            <person name="Gilroy R."/>
            <person name="Ravi A."/>
            <person name="Getino M."/>
            <person name="Pursley I."/>
            <person name="Horton D.L."/>
            <person name="Alikhan N.F."/>
            <person name="Baker D."/>
            <person name="Gharbi K."/>
            <person name="Hall N."/>
            <person name="Watson M."/>
            <person name="Adriaenssens E.M."/>
            <person name="Foster-Nyarko E."/>
            <person name="Jarju S."/>
            <person name="Secka A."/>
            <person name="Antonio M."/>
            <person name="Oren A."/>
            <person name="Chaudhuri R.R."/>
            <person name="La Ragione R."/>
            <person name="Hildebrand F."/>
            <person name="Pallen M.J."/>
        </authorList>
    </citation>
    <scope>NUCLEOTIDE SEQUENCE</scope>
    <source>
        <strain evidence="8">CHK154-7741</strain>
    </source>
</reference>
<dbReference type="SFLD" id="SFLDS00029">
    <property type="entry name" value="Radical_SAM"/>
    <property type="match status" value="1"/>
</dbReference>
<dbReference type="SFLD" id="SFLDG01386">
    <property type="entry name" value="main_SPASM_domain-containing"/>
    <property type="match status" value="1"/>
</dbReference>
<dbReference type="SMART" id="SM00729">
    <property type="entry name" value="Elp3"/>
    <property type="match status" value="1"/>
</dbReference>
<evidence type="ECO:0000256" key="3">
    <source>
        <dbReference type="ARBA" id="ARBA00022691"/>
    </source>
</evidence>
<dbReference type="Pfam" id="PF04055">
    <property type="entry name" value="Radical_SAM"/>
    <property type="match status" value="1"/>
</dbReference>
<protein>
    <submittedName>
        <fullName evidence="8">Radical SAM protein</fullName>
    </submittedName>
</protein>
<dbReference type="InterPro" id="IPR013785">
    <property type="entry name" value="Aldolase_TIM"/>
</dbReference>
<comment type="cofactor">
    <cofactor evidence="1">
        <name>[4Fe-4S] cluster</name>
        <dbReference type="ChEBI" id="CHEBI:49883"/>
    </cofactor>
</comment>
<dbReference type="Gene3D" id="3.20.20.70">
    <property type="entry name" value="Aldolase class I"/>
    <property type="match status" value="1"/>
</dbReference>
<organism evidence="8 9">
    <name type="scientific">Candidatus Limenecus avicola</name>
    <dbReference type="NCBI Taxonomy" id="2840847"/>
    <lineage>
        <taxon>Bacteria</taxon>
        <taxon>Bacillati</taxon>
        <taxon>Bacillota</taxon>
        <taxon>Clostridia</taxon>
        <taxon>Eubacteriales</taxon>
        <taxon>Clostridiaceae</taxon>
        <taxon>Clostridiaceae incertae sedis</taxon>
        <taxon>Candidatus Limenecus</taxon>
    </lineage>
</organism>
<sequence>MKNFHLKELKIELTDACNLCCKHCSSLAKKISTKEISLNKAKIIIEEAIRMGVEEIKFSGGEPLLWKGIDELINILNNNNIKTCVYTTGNISLFNEKIEILKSMGLNRIIFSLFSSDRKQHEDVTKIKGSYNKTISAIEKCVSLNISTEIHFVPLASNYKELPQIAWLGKKIGVSNISILRLVPQGRATKHKKEFLSIEQNIELREIIITLRKQGYNIRVGSPYNFLGLEDSKPCNSGTEELTIRPDLTICPCDAFKGITPKDLGIKDKYYSLKNNSLKECWEKSNYLNEIRKFSTDKNYKQCTTYKQCNCGCLGQKFYSIGYLNYLSDPMCLKIQ</sequence>
<dbReference type="InterPro" id="IPR050377">
    <property type="entry name" value="Radical_SAM_PqqE_MftC-like"/>
</dbReference>
<reference evidence="8" key="1">
    <citation type="submission" date="2020-10" db="EMBL/GenBank/DDBJ databases">
        <authorList>
            <person name="Gilroy R."/>
        </authorList>
    </citation>
    <scope>NUCLEOTIDE SEQUENCE</scope>
    <source>
        <strain evidence="8">CHK154-7741</strain>
    </source>
</reference>
<accession>A0A9D1N196</accession>
<evidence type="ECO:0000256" key="4">
    <source>
        <dbReference type="ARBA" id="ARBA00022723"/>
    </source>
</evidence>
<evidence type="ECO:0000259" key="7">
    <source>
        <dbReference type="PROSITE" id="PS51918"/>
    </source>
</evidence>
<gene>
    <name evidence="8" type="ORF">IAD26_08045</name>
</gene>
<name>A0A9D1N196_9CLOT</name>
<dbReference type="InterPro" id="IPR058240">
    <property type="entry name" value="rSAM_sf"/>
</dbReference>
<keyword evidence="2" id="KW-0004">4Fe-4S</keyword>
<keyword evidence="3" id="KW-0949">S-adenosyl-L-methionine</keyword>